<protein>
    <recommendedName>
        <fullName evidence="4">Type I restriction modification DNA specificity domain-containing protein</fullName>
    </recommendedName>
</protein>
<feature type="domain" description="Type I restriction modification DNA specificity" evidence="4">
    <location>
        <begin position="94"/>
        <end position="177"/>
    </location>
</feature>
<name>A0A3E0W010_9MICO</name>
<dbReference type="InterPro" id="IPR000055">
    <property type="entry name" value="Restrct_endonuc_typeI_TRD"/>
</dbReference>
<dbReference type="Proteomes" id="UP000256709">
    <property type="component" value="Unassembled WGS sequence"/>
</dbReference>
<evidence type="ECO:0000313" key="5">
    <source>
        <dbReference type="EMBL" id="RFA15331.1"/>
    </source>
</evidence>
<reference evidence="5 6" key="1">
    <citation type="submission" date="2017-04" db="EMBL/GenBank/DDBJ databases">
        <title>Comparative genome analysis of Subtercola boreus.</title>
        <authorList>
            <person name="Cho Y.-J."/>
            <person name="Cho A."/>
            <person name="Kim O.-S."/>
            <person name="Lee J.-I."/>
        </authorList>
    </citation>
    <scope>NUCLEOTIDE SEQUENCE [LARGE SCALE GENOMIC DNA]</scope>
    <source>
        <strain evidence="5 6">P27444</strain>
    </source>
</reference>
<evidence type="ECO:0000256" key="2">
    <source>
        <dbReference type="ARBA" id="ARBA00022747"/>
    </source>
</evidence>
<evidence type="ECO:0000256" key="3">
    <source>
        <dbReference type="ARBA" id="ARBA00023125"/>
    </source>
</evidence>
<sequence length="372" mass="40034">MLGQFVSLQRGQSYHSALLGLPGPMLLGLGTIERNGGFKGSKLKTYGGETSDKILLTPGDLYVSLKDVTHSADLLGAVARVPAEVPLGRLTQDTIRLNIENDSVDSAFLYYTLHAPAYRAYCRVHSTGTTNLDLSQKDFLSYRFWVPGRSEQRAIAEVLGALDDKIAANTKLATTIEELVGAVFVSLEPSTAGDVFLGDLLSFEYGKPLPAEIRVPGAVKVIGSGGAVGVHDTPIVADSGVVVGRKGTAGAVHWVDGPHWPIDTTYFVEPKGPDVSSEYAFFALRGLGLKELNSDSAVPGLNRNEAMAIRRPFHSGLVRRKFTETARPMITLSSQISRESQQLAELRDTLLPQLMSGALRVRDAETIVSEAV</sequence>
<dbReference type="InterPro" id="IPR052021">
    <property type="entry name" value="Type-I_RS_S_subunit"/>
</dbReference>
<accession>A0A3E0W010</accession>
<dbReference type="CDD" id="cd17267">
    <property type="entry name" value="RMtype1_S_EcoAO83I-TRD1-CR1_like"/>
    <property type="match status" value="1"/>
</dbReference>
<comment type="similarity">
    <text evidence="1">Belongs to the type-I restriction system S methylase family.</text>
</comment>
<dbReference type="AlphaFoldDB" id="A0A3E0W010"/>
<comment type="caution">
    <text evidence="5">The sequence shown here is derived from an EMBL/GenBank/DDBJ whole genome shotgun (WGS) entry which is preliminary data.</text>
</comment>
<dbReference type="PANTHER" id="PTHR30408:SF12">
    <property type="entry name" value="TYPE I RESTRICTION ENZYME MJAVIII SPECIFICITY SUBUNIT"/>
    <property type="match status" value="1"/>
</dbReference>
<dbReference type="GO" id="GO:0003677">
    <property type="term" value="F:DNA binding"/>
    <property type="evidence" value="ECO:0007669"/>
    <property type="project" value="UniProtKB-KW"/>
</dbReference>
<organism evidence="5 6">
    <name type="scientific">Subtercola boreus</name>
    <dbReference type="NCBI Taxonomy" id="120213"/>
    <lineage>
        <taxon>Bacteria</taxon>
        <taxon>Bacillati</taxon>
        <taxon>Actinomycetota</taxon>
        <taxon>Actinomycetes</taxon>
        <taxon>Micrococcales</taxon>
        <taxon>Microbacteriaceae</taxon>
        <taxon>Subtercola</taxon>
    </lineage>
</organism>
<dbReference type="EMBL" id="NBXA01000007">
    <property type="protein sequence ID" value="RFA15331.1"/>
    <property type="molecule type" value="Genomic_DNA"/>
</dbReference>
<dbReference type="InterPro" id="IPR044946">
    <property type="entry name" value="Restrct_endonuc_typeI_TRD_sf"/>
</dbReference>
<dbReference type="SUPFAM" id="SSF116734">
    <property type="entry name" value="DNA methylase specificity domain"/>
    <property type="match status" value="2"/>
</dbReference>
<evidence type="ECO:0000256" key="1">
    <source>
        <dbReference type="ARBA" id="ARBA00010923"/>
    </source>
</evidence>
<dbReference type="PANTHER" id="PTHR30408">
    <property type="entry name" value="TYPE-1 RESTRICTION ENZYME ECOKI SPECIFICITY PROTEIN"/>
    <property type="match status" value="1"/>
</dbReference>
<evidence type="ECO:0000313" key="6">
    <source>
        <dbReference type="Proteomes" id="UP000256709"/>
    </source>
</evidence>
<dbReference type="Gene3D" id="3.90.220.20">
    <property type="entry name" value="DNA methylase specificity domains"/>
    <property type="match status" value="2"/>
</dbReference>
<gene>
    <name evidence="5" type="ORF">B7R21_04770</name>
</gene>
<dbReference type="Pfam" id="PF01420">
    <property type="entry name" value="Methylase_S"/>
    <property type="match status" value="1"/>
</dbReference>
<keyword evidence="3" id="KW-0238">DNA-binding</keyword>
<proteinExistence type="inferred from homology"/>
<keyword evidence="2" id="KW-0680">Restriction system</keyword>
<evidence type="ECO:0000259" key="4">
    <source>
        <dbReference type="Pfam" id="PF01420"/>
    </source>
</evidence>
<dbReference type="GO" id="GO:0009307">
    <property type="term" value="P:DNA restriction-modification system"/>
    <property type="evidence" value="ECO:0007669"/>
    <property type="project" value="UniProtKB-KW"/>
</dbReference>